<dbReference type="Pfam" id="PF03972">
    <property type="entry name" value="MmgE_PrpD_N"/>
    <property type="match status" value="1"/>
</dbReference>
<dbReference type="AlphaFoldDB" id="A0A5M6ZIF3"/>
<gene>
    <name evidence="4" type="ORF">F1654_00625</name>
</gene>
<feature type="domain" description="MmgE/PrpD C-terminal" evidence="3">
    <location>
        <begin position="267"/>
        <end position="421"/>
    </location>
</feature>
<accession>A0A5M6ZIF3</accession>
<reference evidence="4 5" key="1">
    <citation type="submission" date="2019-09" db="EMBL/GenBank/DDBJ databases">
        <authorList>
            <person name="Kevbrin V."/>
            <person name="Grouzdev D.S."/>
        </authorList>
    </citation>
    <scope>NUCLEOTIDE SEQUENCE [LARGE SCALE GENOMIC DNA]</scope>
    <source>
        <strain evidence="4 5">G-192</strain>
    </source>
</reference>
<evidence type="ECO:0000259" key="2">
    <source>
        <dbReference type="Pfam" id="PF03972"/>
    </source>
</evidence>
<dbReference type="Proteomes" id="UP000325122">
    <property type="component" value="Unassembled WGS sequence"/>
</dbReference>
<dbReference type="InterPro" id="IPR045337">
    <property type="entry name" value="MmgE_PrpD_C"/>
</dbReference>
<dbReference type="PANTHER" id="PTHR16943:SF8">
    <property type="entry name" value="2-METHYLCITRATE DEHYDRATASE"/>
    <property type="match status" value="1"/>
</dbReference>
<dbReference type="GO" id="GO:0016829">
    <property type="term" value="F:lyase activity"/>
    <property type="evidence" value="ECO:0007669"/>
    <property type="project" value="InterPro"/>
</dbReference>
<dbReference type="InterPro" id="IPR045336">
    <property type="entry name" value="MmgE_PrpD_N"/>
</dbReference>
<evidence type="ECO:0000259" key="3">
    <source>
        <dbReference type="Pfam" id="PF19305"/>
    </source>
</evidence>
<evidence type="ECO:0000256" key="1">
    <source>
        <dbReference type="ARBA" id="ARBA00006174"/>
    </source>
</evidence>
<comment type="similarity">
    <text evidence="1">Belongs to the PrpD family.</text>
</comment>
<evidence type="ECO:0000313" key="5">
    <source>
        <dbReference type="Proteomes" id="UP000325122"/>
    </source>
</evidence>
<dbReference type="InterPro" id="IPR036148">
    <property type="entry name" value="MmgE/PrpD_sf"/>
</dbReference>
<dbReference type="EMBL" id="VWOJ01000001">
    <property type="protein sequence ID" value="KAA5804549.1"/>
    <property type="molecule type" value="Genomic_DNA"/>
</dbReference>
<dbReference type="RefSeq" id="WP_150021580.1">
    <property type="nucleotide sequence ID" value="NZ_VWOJ01000001.1"/>
</dbReference>
<protein>
    <submittedName>
        <fullName evidence="4">MmgE/PrpD family protein</fullName>
    </submittedName>
</protein>
<comment type="caution">
    <text evidence="4">The sequence shown here is derived from an EMBL/GenBank/DDBJ whole genome shotgun (WGS) entry which is preliminary data.</text>
</comment>
<dbReference type="Pfam" id="PF19305">
    <property type="entry name" value="MmgE_PrpD_C"/>
    <property type="match status" value="1"/>
</dbReference>
<dbReference type="InterPro" id="IPR042183">
    <property type="entry name" value="MmgE/PrpD_sf_1"/>
</dbReference>
<dbReference type="Gene3D" id="3.30.1330.120">
    <property type="entry name" value="2-methylcitrate dehydratase PrpD"/>
    <property type="match status" value="1"/>
</dbReference>
<dbReference type="PANTHER" id="PTHR16943">
    <property type="entry name" value="2-METHYLCITRATE DEHYDRATASE-RELATED"/>
    <property type="match status" value="1"/>
</dbReference>
<evidence type="ECO:0000313" key="4">
    <source>
        <dbReference type="EMBL" id="KAA5804549.1"/>
    </source>
</evidence>
<sequence>MSAPEAFARHVLGLDWTALPPEAQSAARAFLLDTLAVGIAGRRAWLADEVLRVAQGWGAADAGVPSAPVFAGPELPAASAAYVNGFQIHCQEYDCVHEPAVVHPMAVIGAALTAEAAARPVSGKDFLAALTGAVDVAAGLGVAALSPIRFFRPATAGLFGAALGVARLRGASLDQALDALGYALAQAAGTMQAHVEGKPALPLQIAAAARAALVANDLAAAGIPGPHDVFEGPYGYLSLFETESDLAPVTATLGRVFRIAEVSYKPFPTGRAAQGGIVLMQRLRERGISASEIAAIRLIAPPLIARLVGRPAKTDMQVNYARLCFAYCGALALRTGEVRLHGFTPEALGDSDTLALAARISVEADGSDNPAAFTPQTLEARLTDGRLVTLSLDALYGSPRDPMRAQDIAAKRAECLAFGLGVARPDLDAALSEAVAALPGAASTATLTGLMAARPQSLT</sequence>
<dbReference type="InterPro" id="IPR042188">
    <property type="entry name" value="MmgE/PrpD_sf_2"/>
</dbReference>
<organism evidence="4 5">
    <name type="scientific">Alkalicaulis satelles</name>
    <dbReference type="NCBI Taxonomy" id="2609175"/>
    <lineage>
        <taxon>Bacteria</taxon>
        <taxon>Pseudomonadati</taxon>
        <taxon>Pseudomonadota</taxon>
        <taxon>Alphaproteobacteria</taxon>
        <taxon>Maricaulales</taxon>
        <taxon>Maricaulaceae</taxon>
        <taxon>Alkalicaulis</taxon>
    </lineage>
</organism>
<dbReference type="InterPro" id="IPR005656">
    <property type="entry name" value="MmgE_PrpD"/>
</dbReference>
<keyword evidence="5" id="KW-1185">Reference proteome</keyword>
<feature type="domain" description="MmgE/PrpD N-terminal" evidence="2">
    <location>
        <begin position="5"/>
        <end position="246"/>
    </location>
</feature>
<name>A0A5M6ZIF3_9PROT</name>
<dbReference type="Gene3D" id="1.10.4100.10">
    <property type="entry name" value="2-methylcitrate dehydratase PrpD"/>
    <property type="match status" value="1"/>
</dbReference>
<dbReference type="SUPFAM" id="SSF103378">
    <property type="entry name" value="2-methylcitrate dehydratase PrpD"/>
    <property type="match status" value="1"/>
</dbReference>
<proteinExistence type="inferred from homology"/>